<reference evidence="1" key="2">
    <citation type="submission" date="2022-06" db="UniProtKB">
        <authorList>
            <consortium name="EnsemblMetazoa"/>
        </authorList>
    </citation>
    <scope>IDENTIFICATION</scope>
    <source>
        <strain evidence="1">PS312</strain>
    </source>
</reference>
<gene>
    <name evidence="1" type="primary">WBGene00273786</name>
</gene>
<evidence type="ECO:0000313" key="1">
    <source>
        <dbReference type="EnsemblMetazoa" id="PPA35417.1"/>
    </source>
</evidence>
<dbReference type="AlphaFoldDB" id="A0A2A6B7Y4"/>
<organism evidence="1 2">
    <name type="scientific">Pristionchus pacificus</name>
    <name type="common">Parasitic nematode worm</name>
    <dbReference type="NCBI Taxonomy" id="54126"/>
    <lineage>
        <taxon>Eukaryota</taxon>
        <taxon>Metazoa</taxon>
        <taxon>Ecdysozoa</taxon>
        <taxon>Nematoda</taxon>
        <taxon>Chromadorea</taxon>
        <taxon>Rhabditida</taxon>
        <taxon>Rhabditina</taxon>
        <taxon>Diplogasteromorpha</taxon>
        <taxon>Diplogasteroidea</taxon>
        <taxon>Neodiplogasteridae</taxon>
        <taxon>Pristionchus</taxon>
    </lineage>
</organism>
<protein>
    <submittedName>
        <fullName evidence="1">Uncharacterized protein</fullName>
    </submittedName>
</protein>
<evidence type="ECO:0000313" key="2">
    <source>
        <dbReference type="Proteomes" id="UP000005239"/>
    </source>
</evidence>
<sequence length="123" mass="14519">MWEFRLQEFPIKRLLPNSHFKWSEMRVLFIFLFVITVTWALKCYVGPNEETDRPSLQKCPRGSECCSHNTSPRKWFSCESVRCPNFGGKSEVVYDGTDGSKLYFCKRAEGNCRFWQWRASNSD</sequence>
<proteinExistence type="predicted"/>
<keyword evidence="2" id="KW-1185">Reference proteome</keyword>
<name>A0A2A6B7Y4_PRIPA</name>
<reference evidence="2" key="1">
    <citation type="journal article" date="2008" name="Nat. Genet.">
        <title>The Pristionchus pacificus genome provides a unique perspective on nematode lifestyle and parasitism.</title>
        <authorList>
            <person name="Dieterich C."/>
            <person name="Clifton S.W."/>
            <person name="Schuster L.N."/>
            <person name="Chinwalla A."/>
            <person name="Delehaunty K."/>
            <person name="Dinkelacker I."/>
            <person name="Fulton L."/>
            <person name="Fulton R."/>
            <person name="Godfrey J."/>
            <person name="Minx P."/>
            <person name="Mitreva M."/>
            <person name="Roeseler W."/>
            <person name="Tian H."/>
            <person name="Witte H."/>
            <person name="Yang S.P."/>
            <person name="Wilson R.K."/>
            <person name="Sommer R.J."/>
        </authorList>
    </citation>
    <scope>NUCLEOTIDE SEQUENCE [LARGE SCALE GENOMIC DNA]</scope>
    <source>
        <strain evidence="2">PS312</strain>
    </source>
</reference>
<accession>A0A8R1YRK0</accession>
<accession>A0A2A6B7Y4</accession>
<dbReference type="EnsemblMetazoa" id="PPA35417.1">
    <property type="protein sequence ID" value="PPA35417.1"/>
    <property type="gene ID" value="WBGene00273786"/>
</dbReference>
<dbReference type="Proteomes" id="UP000005239">
    <property type="component" value="Unassembled WGS sequence"/>
</dbReference>